<dbReference type="SUPFAM" id="SSF57667">
    <property type="entry name" value="beta-beta-alpha zinc fingers"/>
    <property type="match status" value="8"/>
</dbReference>
<dbReference type="FunFam" id="3.30.160.60:FF:000666">
    <property type="entry name" value="RB-associated KRAB zinc finger protein-like"/>
    <property type="match status" value="1"/>
</dbReference>
<evidence type="ECO:0000256" key="10">
    <source>
        <dbReference type="ARBA" id="ARBA00023163"/>
    </source>
</evidence>
<dbReference type="FunFam" id="3.30.160.60:FF:000206">
    <property type="entry name" value="zinc finger protein 202 isoform X1"/>
    <property type="match status" value="1"/>
</dbReference>
<evidence type="ECO:0000256" key="3">
    <source>
        <dbReference type="ARBA" id="ARBA00006991"/>
    </source>
</evidence>
<dbReference type="GO" id="GO:0005654">
    <property type="term" value="C:nucleoplasm"/>
    <property type="evidence" value="ECO:0007669"/>
    <property type="project" value="UniProtKB-ARBA"/>
</dbReference>
<evidence type="ECO:0000256" key="7">
    <source>
        <dbReference type="ARBA" id="ARBA00022833"/>
    </source>
</evidence>
<dbReference type="GO" id="GO:0003700">
    <property type="term" value="F:DNA-binding transcription factor activity"/>
    <property type="evidence" value="ECO:0007669"/>
    <property type="project" value="TreeGrafter"/>
</dbReference>
<dbReference type="FunFam" id="1.10.4020.10:FF:000001">
    <property type="entry name" value="zinc finger protein 263 isoform X1"/>
    <property type="match status" value="1"/>
</dbReference>
<dbReference type="PANTHER" id="PTHR24390">
    <property type="entry name" value="ZINC FINGER PROTEIN"/>
    <property type="match status" value="1"/>
</dbReference>
<evidence type="ECO:0000256" key="12">
    <source>
        <dbReference type="PROSITE-ProRule" id="PRU00042"/>
    </source>
</evidence>
<gene>
    <name evidence="17" type="primary">LOC129328674</name>
</gene>
<dbReference type="GO" id="GO:0006357">
    <property type="term" value="P:regulation of transcription by RNA polymerase II"/>
    <property type="evidence" value="ECO:0007669"/>
    <property type="project" value="TreeGrafter"/>
</dbReference>
<evidence type="ECO:0000256" key="4">
    <source>
        <dbReference type="ARBA" id="ARBA00022723"/>
    </source>
</evidence>
<dbReference type="FunFam" id="3.30.160.60:FF:001498">
    <property type="entry name" value="Zinc finger protein 404"/>
    <property type="match status" value="1"/>
</dbReference>
<dbReference type="FunFam" id="3.30.160.60:FF:002343">
    <property type="entry name" value="Zinc finger protein 33A"/>
    <property type="match status" value="1"/>
</dbReference>
<name>A0AA97J945_EUBMA</name>
<dbReference type="InterPro" id="IPR013087">
    <property type="entry name" value="Znf_C2H2_type"/>
</dbReference>
<dbReference type="Pfam" id="PF02023">
    <property type="entry name" value="SCAN"/>
    <property type="match status" value="1"/>
</dbReference>
<protein>
    <submittedName>
        <fullName evidence="17">Zinc finger and SCAN domain-containing protein 2-like</fullName>
    </submittedName>
</protein>
<evidence type="ECO:0000256" key="5">
    <source>
        <dbReference type="ARBA" id="ARBA00022737"/>
    </source>
</evidence>
<feature type="domain" description="C2H2-type" evidence="14">
    <location>
        <begin position="703"/>
        <end position="730"/>
    </location>
</feature>
<dbReference type="InterPro" id="IPR038269">
    <property type="entry name" value="SCAN_sf"/>
</dbReference>
<evidence type="ECO:0000256" key="2">
    <source>
        <dbReference type="ARBA" id="ARBA00004123"/>
    </source>
</evidence>
<feature type="domain" description="C2H2-type" evidence="14">
    <location>
        <begin position="516"/>
        <end position="543"/>
    </location>
</feature>
<evidence type="ECO:0000256" key="8">
    <source>
        <dbReference type="ARBA" id="ARBA00023015"/>
    </source>
</evidence>
<dbReference type="KEGG" id="emc:129328674"/>
<dbReference type="Gene3D" id="1.10.4020.10">
    <property type="entry name" value="DNA breaking-rejoining enzymes"/>
    <property type="match status" value="1"/>
</dbReference>
<dbReference type="Gene3D" id="3.30.160.60">
    <property type="entry name" value="Classic Zinc Finger"/>
    <property type="match status" value="12"/>
</dbReference>
<evidence type="ECO:0000313" key="16">
    <source>
        <dbReference type="Proteomes" id="UP001190640"/>
    </source>
</evidence>
<dbReference type="FunFam" id="3.30.160.60:FF:000045">
    <property type="entry name" value="ZFP69 zinc finger protein B"/>
    <property type="match status" value="1"/>
</dbReference>
<proteinExistence type="inferred from homology"/>
<feature type="domain" description="C2H2-type" evidence="14">
    <location>
        <begin position="488"/>
        <end position="515"/>
    </location>
</feature>
<keyword evidence="7" id="KW-0862">Zinc</keyword>
<keyword evidence="6 12" id="KW-0863">Zinc-finger</keyword>
<dbReference type="Pfam" id="PF00096">
    <property type="entry name" value="zf-C2H2"/>
    <property type="match status" value="11"/>
</dbReference>
<dbReference type="PROSITE" id="PS50804">
    <property type="entry name" value="SCAN_BOX"/>
    <property type="match status" value="1"/>
</dbReference>
<evidence type="ECO:0000256" key="1">
    <source>
        <dbReference type="ARBA" id="ARBA00003767"/>
    </source>
</evidence>
<evidence type="ECO:0000313" key="17">
    <source>
        <dbReference type="RefSeq" id="XP_054833872.1"/>
    </source>
</evidence>
<accession>A0AA97J945</accession>
<dbReference type="FunFam" id="3.30.160.60:FF:000506">
    <property type="entry name" value="Zinc finger protein 23"/>
    <property type="match status" value="1"/>
</dbReference>
<feature type="region of interest" description="Disordered" evidence="13">
    <location>
        <begin position="1"/>
        <end position="23"/>
    </location>
</feature>
<feature type="domain" description="C2H2-type" evidence="14">
    <location>
        <begin position="544"/>
        <end position="571"/>
    </location>
</feature>
<dbReference type="InterPro" id="IPR036236">
    <property type="entry name" value="Znf_C2H2_sf"/>
</dbReference>
<feature type="domain" description="C2H2-type" evidence="14">
    <location>
        <begin position="647"/>
        <end position="674"/>
    </location>
</feature>
<comment type="function">
    <text evidence="1">May be involved in transcriptional regulation.</text>
</comment>
<dbReference type="InterPro" id="IPR003309">
    <property type="entry name" value="SCAN_dom"/>
</dbReference>
<feature type="domain" description="C2H2-type" evidence="14">
    <location>
        <begin position="675"/>
        <end position="702"/>
    </location>
</feature>
<comment type="subcellular location">
    <subcellularLocation>
        <location evidence="2">Nucleus</location>
    </subcellularLocation>
</comment>
<keyword evidence="10" id="KW-0804">Transcription</keyword>
<feature type="domain" description="C2H2-type" evidence="14">
    <location>
        <begin position="787"/>
        <end position="814"/>
    </location>
</feature>
<keyword evidence="11" id="KW-0539">Nucleus</keyword>
<evidence type="ECO:0000256" key="6">
    <source>
        <dbReference type="ARBA" id="ARBA00022771"/>
    </source>
</evidence>
<keyword evidence="9" id="KW-0238">DNA-binding</keyword>
<evidence type="ECO:0000256" key="13">
    <source>
        <dbReference type="SAM" id="MobiDB-lite"/>
    </source>
</evidence>
<dbReference type="PANTHER" id="PTHR24390:SF260">
    <property type="entry name" value="ZINC FINGER PROTEIN 383-RELATED"/>
    <property type="match status" value="1"/>
</dbReference>
<reference evidence="17" key="1">
    <citation type="submission" date="2025-08" db="UniProtKB">
        <authorList>
            <consortium name="RefSeq"/>
        </authorList>
    </citation>
    <scope>IDENTIFICATION</scope>
    <source>
        <tissue evidence="17">Blood</tissue>
    </source>
</reference>
<dbReference type="AlphaFoldDB" id="A0AA97J945"/>
<dbReference type="SMART" id="SM00355">
    <property type="entry name" value="ZnF_C2H2"/>
    <property type="match status" value="13"/>
</dbReference>
<keyword evidence="5" id="KW-0677">Repeat</keyword>
<dbReference type="FunFam" id="3.30.160.60:FF:001343">
    <property type="entry name" value="Zinc finger protein 568"/>
    <property type="match status" value="1"/>
</dbReference>
<dbReference type="GO" id="GO:0000978">
    <property type="term" value="F:RNA polymerase II cis-regulatory region sequence-specific DNA binding"/>
    <property type="evidence" value="ECO:0007669"/>
    <property type="project" value="TreeGrafter"/>
</dbReference>
<evidence type="ECO:0000256" key="11">
    <source>
        <dbReference type="ARBA" id="ARBA00023242"/>
    </source>
</evidence>
<comment type="similarity">
    <text evidence="3">Belongs to the krueppel C2H2-type zinc-finger protein family.</text>
</comment>
<dbReference type="SUPFAM" id="SSF47353">
    <property type="entry name" value="Retrovirus capsid dimerization domain-like"/>
    <property type="match status" value="1"/>
</dbReference>
<dbReference type="SMART" id="SM00431">
    <property type="entry name" value="SCAN"/>
    <property type="match status" value="1"/>
</dbReference>
<dbReference type="PROSITE" id="PS50157">
    <property type="entry name" value="ZINC_FINGER_C2H2_2"/>
    <property type="match status" value="13"/>
</dbReference>
<dbReference type="FunFam" id="3.30.160.60:FF:001158">
    <property type="entry name" value="zinc finger protein 22"/>
    <property type="match status" value="1"/>
</dbReference>
<feature type="domain" description="SCAN box" evidence="15">
    <location>
        <begin position="154"/>
        <end position="232"/>
    </location>
</feature>
<dbReference type="GeneID" id="129328674"/>
<dbReference type="GO" id="GO:0008270">
    <property type="term" value="F:zinc ion binding"/>
    <property type="evidence" value="ECO:0007669"/>
    <property type="project" value="UniProtKB-KW"/>
</dbReference>
<feature type="compositionally biased region" description="Basic and acidic residues" evidence="13">
    <location>
        <begin position="439"/>
        <end position="469"/>
    </location>
</feature>
<keyword evidence="8" id="KW-0805">Transcription regulation</keyword>
<feature type="domain" description="C2H2-type" evidence="14">
    <location>
        <begin position="815"/>
        <end position="842"/>
    </location>
</feature>
<organism evidence="16 17">
    <name type="scientific">Eublepharis macularius</name>
    <name type="common">Leopard gecko</name>
    <name type="synonym">Cyrtodactylus macularius</name>
    <dbReference type="NCBI Taxonomy" id="481883"/>
    <lineage>
        <taxon>Eukaryota</taxon>
        <taxon>Metazoa</taxon>
        <taxon>Chordata</taxon>
        <taxon>Craniata</taxon>
        <taxon>Vertebrata</taxon>
        <taxon>Euteleostomi</taxon>
        <taxon>Lepidosauria</taxon>
        <taxon>Squamata</taxon>
        <taxon>Bifurcata</taxon>
        <taxon>Gekkota</taxon>
        <taxon>Eublepharidae</taxon>
        <taxon>Eublepharinae</taxon>
        <taxon>Eublepharis</taxon>
    </lineage>
</organism>
<evidence type="ECO:0000259" key="15">
    <source>
        <dbReference type="PROSITE" id="PS50804"/>
    </source>
</evidence>
<feature type="domain" description="C2H2-type" evidence="14">
    <location>
        <begin position="591"/>
        <end position="618"/>
    </location>
</feature>
<dbReference type="CDD" id="cd07936">
    <property type="entry name" value="SCAN"/>
    <property type="match status" value="1"/>
</dbReference>
<feature type="region of interest" description="Disordered" evidence="13">
    <location>
        <begin position="439"/>
        <end position="472"/>
    </location>
</feature>
<feature type="domain" description="C2H2-type" evidence="14">
    <location>
        <begin position="619"/>
        <end position="646"/>
    </location>
</feature>
<dbReference type="PROSITE" id="PS00028">
    <property type="entry name" value="ZINC_FINGER_C2H2_1"/>
    <property type="match status" value="12"/>
</dbReference>
<evidence type="ECO:0000259" key="14">
    <source>
        <dbReference type="PROSITE" id="PS50157"/>
    </source>
</evidence>
<keyword evidence="16" id="KW-1185">Reference proteome</keyword>
<keyword evidence="4" id="KW-0479">Metal-binding</keyword>
<feature type="compositionally biased region" description="Basic and acidic residues" evidence="13">
    <location>
        <begin position="308"/>
        <end position="318"/>
    </location>
</feature>
<feature type="region of interest" description="Disordered" evidence="13">
    <location>
        <begin position="308"/>
        <end position="368"/>
    </location>
</feature>
<dbReference type="FunFam" id="3.30.160.60:FF:000051">
    <property type="entry name" value="zinc finger protein 585A"/>
    <property type="match status" value="2"/>
</dbReference>
<feature type="domain" description="C2H2-type" evidence="14">
    <location>
        <begin position="397"/>
        <end position="424"/>
    </location>
</feature>
<dbReference type="FunFam" id="3.30.160.60:FF:001009">
    <property type="entry name" value="Zinc finger protein 26"/>
    <property type="match status" value="1"/>
</dbReference>
<feature type="domain" description="C2H2-type" evidence="14">
    <location>
        <begin position="759"/>
        <end position="786"/>
    </location>
</feature>
<dbReference type="RefSeq" id="XP_054833872.1">
    <property type="nucleotide sequence ID" value="XM_054977897.1"/>
</dbReference>
<dbReference type="Proteomes" id="UP001190640">
    <property type="component" value="Chromosome 4"/>
</dbReference>
<sequence>MKIERQDTTVGESPEGIAKSPVLQDRSIGKFPQRIPEDPVNQQGGESSLSLERWEAQWQEYLRTVENPQSGWGISTFPERPSSWQDAKAFLASFEQVAEACQWRKEEWVTRLLPALSGEAEKAFNRLDVRDREDYGKVKAAILQGDALTWEKQHEEFRRFCYQEAEGPRGAYSRLREMCRGWLKVENHRKEQIVDLWILEQLLTVLPPEIQSRVRESGPESCSQAVALAEEFLLRQREANWQETQMLLEEAPGSVSEVGQDPSEMKWRQLSVDIKEEADGEASLQAGEVEETVGEFLGFSSDKVKNEEVEENFRDQDGPQRQQGSHVETMRDKSIPCQGGVFHEDPVQEEVSAKKRRKKSLHADQGNENDSVVFGKTFIQSTDINSQEHVRSGDNLHNCFECGKSFIQKAALTLHQRMHSEDNLENWEDEELLQLSPDKPKNQEVEGNFRNRDVPKTQKGSHMVERDKSIPCQGGDSSEVIHMVEETYECLQCGMNFSDQNHYNTCLQTHTGKKAHKCLDCGRNFLRRAELLKHQKTHGREKLYSCSDCGKSFSQKVSLITHQRIHSGGRPFVSSESGNVNLPRHSRWNAHECLECGKCFRCRSVLLEHLRTHTEEKPFECSECGKYFKWSASLQRHLRSHTGEKPFECSECGKKFSQSCILQQHLRTHTGEKPFECSECGKRFTRSFSLQQHQRTHTEEKPFECPECEEKFRWSYHLLRHQRTHAGEQTFECSECGKNFSRRHALQRHQRIHTGEKPIECSECGMSFNWSGALQRHLRTHTGEKPFECLECGKKFSRSCHLQQHQRVHTGEKPYECLECGRSFSWRHAFQRHQRIHKGRNLLKD</sequence>
<feature type="domain" description="C2H2-type" evidence="14">
    <location>
        <begin position="731"/>
        <end position="758"/>
    </location>
</feature>
<evidence type="ECO:0000256" key="9">
    <source>
        <dbReference type="ARBA" id="ARBA00023125"/>
    </source>
</evidence>